<reference evidence="4 5" key="1">
    <citation type="submission" date="2018-12" db="EMBL/GenBank/DDBJ databases">
        <title>Draft genome sequence of Xylaria grammica IHI A82.</title>
        <authorList>
            <person name="Buettner E."/>
            <person name="Kellner H."/>
        </authorList>
    </citation>
    <scope>NUCLEOTIDE SEQUENCE [LARGE SCALE GENOMIC DNA]</scope>
    <source>
        <strain evidence="4 5">IHI A82</strain>
    </source>
</reference>
<dbReference type="InterPro" id="IPR007111">
    <property type="entry name" value="NACHT_NTPase"/>
</dbReference>
<dbReference type="SUPFAM" id="SSF53474">
    <property type="entry name" value="alpha/beta-Hydrolases"/>
    <property type="match status" value="1"/>
</dbReference>
<dbReference type="AlphaFoldDB" id="A0A439D1W5"/>
<sequence>MNIELPSRSKQAGEARANNLTRGEFDKHPEGVGIVDIVAIHGLAGHHESTWTAKGRDGTLVNWLQDLLPKKVRNARIMSVSYNSGAQFSRYTSDVFVFAYQVLDRVIDARTTPQEMARPIIFICHGLGGVIFKQALNEAQENGLYASTILPRIVGVAFFGTPHGGSGIVHWSSMLNSMLEAGDIATTTTSQLAEDFELDSSILEHISESFVEHGEKLKIFSFYETEKMDFMVRKVVETEWATLDWPNETRAAINGNHRSMVWFTEMDDPRFEPVWMCINEMTSNAIYSKARYGPLQSANKLSSVLQISDYEEHKARNPTAAHGTCTWILNHVQYQTWLAATDSPLLRVSGDAGCGKSVLASFLVDYHKSKQESNVCYFFFKADNSEQRQASQGLSALLYQLCTSQPELIGSTPALLGEEGQALTDLVTLWQLITDATEDPKARPTICFVDGLDECEETSRQQLLNLISEYFAMATQEDKRESTTRKKLKLLVTSRPDNTIRNALNRCKTAPAARRNDDFRRIEVEKPRLAVLSLRGEAETDAINKDIKVVIKDAMEELGCLGQPIDILESIGEELTSSRGITFLWVTLIIALLKQGVAGRVSRSDLEDVVKSKRADAIYTVLLNSNAKQPSTQKMLSIILAALRPLTVEELGIAFAIRPDHETLGQAARPRRPSSMTFNDVEQELVGPFEDHIRGLCGPFVRIVDDRVYLVHQTARDFLLDPASSQEFDEPVFGMDESSGSGWLQTFTFTSVHTVLLEICVTYLYMLGKRSGIAGSLPGEPSEKTAAFLAYAATSWTTHFRRVRHTIRRRDIPYYEGLCHPFFPGSRRCLDVFGLSTAELVGSADQIQDHLVRILELEPEDRRARRRIRTTRDRLLEAQGSMYSSSVSMLGKSHFPVKVDENGFVCLDHRRYQAKKMV</sequence>
<dbReference type="Pfam" id="PF24883">
    <property type="entry name" value="NPHP3_N"/>
    <property type="match status" value="1"/>
</dbReference>
<organism evidence="4 5">
    <name type="scientific">Xylaria grammica</name>
    <dbReference type="NCBI Taxonomy" id="363999"/>
    <lineage>
        <taxon>Eukaryota</taxon>
        <taxon>Fungi</taxon>
        <taxon>Dikarya</taxon>
        <taxon>Ascomycota</taxon>
        <taxon>Pezizomycotina</taxon>
        <taxon>Sordariomycetes</taxon>
        <taxon>Xylariomycetidae</taxon>
        <taxon>Xylariales</taxon>
        <taxon>Xylariaceae</taxon>
        <taxon>Xylaria</taxon>
    </lineage>
</organism>
<dbReference type="PANTHER" id="PTHR10039">
    <property type="entry name" value="AMELOGENIN"/>
    <property type="match status" value="1"/>
</dbReference>
<feature type="domain" description="NACHT" evidence="3">
    <location>
        <begin position="344"/>
        <end position="497"/>
    </location>
</feature>
<dbReference type="Gene3D" id="3.40.50.1820">
    <property type="entry name" value="alpha/beta hydrolase"/>
    <property type="match status" value="1"/>
</dbReference>
<accession>A0A439D1W5</accession>
<dbReference type="PANTHER" id="PTHR10039:SF14">
    <property type="entry name" value="NACHT DOMAIN-CONTAINING PROTEIN"/>
    <property type="match status" value="1"/>
</dbReference>
<dbReference type="InterPro" id="IPR027417">
    <property type="entry name" value="P-loop_NTPase"/>
</dbReference>
<keyword evidence="1" id="KW-0677">Repeat</keyword>
<evidence type="ECO:0000256" key="2">
    <source>
        <dbReference type="SAM" id="MobiDB-lite"/>
    </source>
</evidence>
<dbReference type="PROSITE" id="PS50837">
    <property type="entry name" value="NACHT"/>
    <property type="match status" value="1"/>
</dbReference>
<keyword evidence="5" id="KW-1185">Reference proteome</keyword>
<evidence type="ECO:0000313" key="4">
    <source>
        <dbReference type="EMBL" id="RWA08425.1"/>
    </source>
</evidence>
<evidence type="ECO:0000259" key="3">
    <source>
        <dbReference type="PROSITE" id="PS50837"/>
    </source>
</evidence>
<comment type="caution">
    <text evidence="4">The sequence shown here is derived from an EMBL/GenBank/DDBJ whole genome shotgun (WGS) entry which is preliminary data.</text>
</comment>
<dbReference type="EMBL" id="RYZI01000201">
    <property type="protein sequence ID" value="RWA08425.1"/>
    <property type="molecule type" value="Genomic_DNA"/>
</dbReference>
<gene>
    <name evidence="4" type="ORF">EKO27_g6700</name>
</gene>
<dbReference type="Gene3D" id="3.40.50.300">
    <property type="entry name" value="P-loop containing nucleotide triphosphate hydrolases"/>
    <property type="match status" value="1"/>
</dbReference>
<dbReference type="SUPFAM" id="SSF52540">
    <property type="entry name" value="P-loop containing nucleoside triphosphate hydrolases"/>
    <property type="match status" value="1"/>
</dbReference>
<evidence type="ECO:0000256" key="1">
    <source>
        <dbReference type="ARBA" id="ARBA00022737"/>
    </source>
</evidence>
<feature type="region of interest" description="Disordered" evidence="2">
    <location>
        <begin position="1"/>
        <end position="24"/>
    </location>
</feature>
<dbReference type="InterPro" id="IPR029058">
    <property type="entry name" value="AB_hydrolase_fold"/>
</dbReference>
<name>A0A439D1W5_9PEZI</name>
<dbReference type="Proteomes" id="UP000286045">
    <property type="component" value="Unassembled WGS sequence"/>
</dbReference>
<protein>
    <recommendedName>
        <fullName evidence="3">NACHT domain-containing protein</fullName>
    </recommendedName>
</protein>
<dbReference type="InterPro" id="IPR056884">
    <property type="entry name" value="NPHP3-like_N"/>
</dbReference>
<evidence type="ECO:0000313" key="5">
    <source>
        <dbReference type="Proteomes" id="UP000286045"/>
    </source>
</evidence>
<proteinExistence type="predicted"/>